<dbReference type="AlphaFoldDB" id="A0A0A9GMU4"/>
<protein>
    <submittedName>
        <fullName evidence="1">Uncharacterized protein</fullName>
    </submittedName>
</protein>
<accession>A0A0A9GMU4</accession>
<proteinExistence type="predicted"/>
<dbReference type="EMBL" id="GBRH01173177">
    <property type="protein sequence ID" value="JAE24719.1"/>
    <property type="molecule type" value="Transcribed_RNA"/>
</dbReference>
<evidence type="ECO:0000313" key="1">
    <source>
        <dbReference type="EMBL" id="JAE24719.1"/>
    </source>
</evidence>
<reference evidence="1" key="2">
    <citation type="journal article" date="2015" name="Data Brief">
        <title>Shoot transcriptome of the giant reed, Arundo donax.</title>
        <authorList>
            <person name="Barrero R.A."/>
            <person name="Guerrero F.D."/>
            <person name="Moolhuijzen P."/>
            <person name="Goolsby J.A."/>
            <person name="Tidwell J."/>
            <person name="Bellgard S.E."/>
            <person name="Bellgard M.I."/>
        </authorList>
    </citation>
    <scope>NUCLEOTIDE SEQUENCE</scope>
    <source>
        <tissue evidence="1">Shoot tissue taken approximately 20 cm above the soil surface</tissue>
    </source>
</reference>
<organism evidence="1">
    <name type="scientific">Arundo donax</name>
    <name type="common">Giant reed</name>
    <name type="synonym">Donax arundinaceus</name>
    <dbReference type="NCBI Taxonomy" id="35708"/>
    <lineage>
        <taxon>Eukaryota</taxon>
        <taxon>Viridiplantae</taxon>
        <taxon>Streptophyta</taxon>
        <taxon>Embryophyta</taxon>
        <taxon>Tracheophyta</taxon>
        <taxon>Spermatophyta</taxon>
        <taxon>Magnoliopsida</taxon>
        <taxon>Liliopsida</taxon>
        <taxon>Poales</taxon>
        <taxon>Poaceae</taxon>
        <taxon>PACMAD clade</taxon>
        <taxon>Arundinoideae</taxon>
        <taxon>Arundineae</taxon>
        <taxon>Arundo</taxon>
    </lineage>
</organism>
<name>A0A0A9GMU4_ARUDO</name>
<reference evidence="1" key="1">
    <citation type="submission" date="2014-09" db="EMBL/GenBank/DDBJ databases">
        <authorList>
            <person name="Magalhaes I.L.F."/>
            <person name="Oliveira U."/>
            <person name="Santos F.R."/>
            <person name="Vidigal T.H.D.A."/>
            <person name="Brescovit A.D."/>
            <person name="Santos A.J."/>
        </authorList>
    </citation>
    <scope>NUCLEOTIDE SEQUENCE</scope>
    <source>
        <tissue evidence="1">Shoot tissue taken approximately 20 cm above the soil surface</tissue>
    </source>
</reference>
<sequence>MQGIWQARKHDFRMQRFRNSISFVGQNCDSEYLG</sequence>